<dbReference type="EMBL" id="CM042880">
    <property type="protein sequence ID" value="KAI4388196.1"/>
    <property type="molecule type" value="Genomic_DNA"/>
</dbReference>
<reference evidence="2" key="1">
    <citation type="journal article" date="2023" name="Front. Plant Sci.">
        <title>Chromosomal-level genome assembly of Melastoma candidum provides insights into trichome evolution.</title>
        <authorList>
            <person name="Zhong Y."/>
            <person name="Wu W."/>
            <person name="Sun C."/>
            <person name="Zou P."/>
            <person name="Liu Y."/>
            <person name="Dai S."/>
            <person name="Zhou R."/>
        </authorList>
    </citation>
    <scope>NUCLEOTIDE SEQUENCE [LARGE SCALE GENOMIC DNA]</scope>
</reference>
<organism evidence="1 2">
    <name type="scientific">Melastoma candidum</name>
    <dbReference type="NCBI Taxonomy" id="119954"/>
    <lineage>
        <taxon>Eukaryota</taxon>
        <taxon>Viridiplantae</taxon>
        <taxon>Streptophyta</taxon>
        <taxon>Embryophyta</taxon>
        <taxon>Tracheophyta</taxon>
        <taxon>Spermatophyta</taxon>
        <taxon>Magnoliopsida</taxon>
        <taxon>eudicotyledons</taxon>
        <taxon>Gunneridae</taxon>
        <taxon>Pentapetalae</taxon>
        <taxon>rosids</taxon>
        <taxon>malvids</taxon>
        <taxon>Myrtales</taxon>
        <taxon>Melastomataceae</taxon>
        <taxon>Melastomatoideae</taxon>
        <taxon>Melastomateae</taxon>
        <taxon>Melastoma</taxon>
    </lineage>
</organism>
<keyword evidence="2" id="KW-1185">Reference proteome</keyword>
<proteinExistence type="predicted"/>
<name>A0ACB9SCE5_9MYRT</name>
<accession>A0ACB9SCE5</accession>
<sequence>MKIFNFLLMLAVVFMVVSAAHDESTLEYNHDDDDGMPSEDNADEDCLTYLDYLRDMDMESSTDSETEDLAYICELDQDVEPDSESSADPETIFR</sequence>
<gene>
    <name evidence="1" type="ORF">MLD38_000549</name>
</gene>
<protein>
    <submittedName>
        <fullName evidence="1">Uncharacterized protein</fullName>
    </submittedName>
</protein>
<dbReference type="Proteomes" id="UP001057402">
    <property type="component" value="Chromosome 1"/>
</dbReference>
<evidence type="ECO:0000313" key="1">
    <source>
        <dbReference type="EMBL" id="KAI4388196.1"/>
    </source>
</evidence>
<evidence type="ECO:0000313" key="2">
    <source>
        <dbReference type="Proteomes" id="UP001057402"/>
    </source>
</evidence>
<comment type="caution">
    <text evidence="1">The sequence shown here is derived from an EMBL/GenBank/DDBJ whole genome shotgun (WGS) entry which is preliminary data.</text>
</comment>